<dbReference type="EMBL" id="CP001349">
    <property type="protein sequence ID" value="ACL56763.1"/>
    <property type="molecule type" value="Genomic_DNA"/>
</dbReference>
<dbReference type="GO" id="GO:0016787">
    <property type="term" value="F:hydrolase activity"/>
    <property type="evidence" value="ECO:0007669"/>
    <property type="project" value="UniProtKB-KW"/>
</dbReference>
<sequence>MAQDSPESPADASLGRLAARPGAAPADRLPPGPHRLGLGNRRDGLLVLPQNHDGSAALPLAVMLHGAVGFADGAARLVQEAADRHGVALLAPDSRDPRSWDLIRARYGPDVAFLDEALAQTFARLPVRPDRIAIAGFSDGGSYALSLGLANGDLFSAILAFSPGFAAPATTVGAPWIFISHGRDDAVLPVATCGRRIAAHLAQAGYSTAYHEFAGGHAVPPDLADAAFASFVAGRAGGG</sequence>
<gene>
    <name evidence="4" type="ordered locus">Mnod_1773</name>
</gene>
<dbReference type="eggNOG" id="COG0400">
    <property type="taxonomic scope" value="Bacteria"/>
</dbReference>
<dbReference type="OrthoDB" id="9805640at2"/>
<dbReference type="SUPFAM" id="SSF53474">
    <property type="entry name" value="alpha/beta-Hydrolases"/>
    <property type="match status" value="1"/>
</dbReference>
<dbReference type="InterPro" id="IPR050955">
    <property type="entry name" value="Plant_Biomass_Hydrol_Est"/>
</dbReference>
<dbReference type="Pfam" id="PF00756">
    <property type="entry name" value="Esterase"/>
    <property type="match status" value="1"/>
</dbReference>
<proteinExistence type="predicted"/>
<keyword evidence="1" id="KW-0732">Signal</keyword>
<dbReference type="Gene3D" id="3.40.50.1820">
    <property type="entry name" value="alpha/beta hydrolase"/>
    <property type="match status" value="1"/>
</dbReference>
<name>B8IR61_METNO</name>
<dbReference type="RefSeq" id="WP_015928455.1">
    <property type="nucleotide sequence ID" value="NC_011894.1"/>
</dbReference>
<feature type="region of interest" description="Disordered" evidence="3">
    <location>
        <begin position="1"/>
        <end position="36"/>
    </location>
</feature>
<evidence type="ECO:0000313" key="4">
    <source>
        <dbReference type="EMBL" id="ACL56763.1"/>
    </source>
</evidence>
<organism evidence="4 5">
    <name type="scientific">Methylobacterium nodulans (strain LMG 21967 / CNCM I-2342 / ORS 2060)</name>
    <dbReference type="NCBI Taxonomy" id="460265"/>
    <lineage>
        <taxon>Bacteria</taxon>
        <taxon>Pseudomonadati</taxon>
        <taxon>Pseudomonadota</taxon>
        <taxon>Alphaproteobacteria</taxon>
        <taxon>Hyphomicrobiales</taxon>
        <taxon>Methylobacteriaceae</taxon>
        <taxon>Methylobacterium</taxon>
    </lineage>
</organism>
<accession>B8IR61</accession>
<dbReference type="KEGG" id="mno:Mnod_1773"/>
<keyword evidence="5" id="KW-1185">Reference proteome</keyword>
<dbReference type="HOGENOM" id="CLU_086004_0_0_5"/>
<dbReference type="InterPro" id="IPR000801">
    <property type="entry name" value="Esterase-like"/>
</dbReference>
<dbReference type="Proteomes" id="UP000008207">
    <property type="component" value="Chromosome"/>
</dbReference>
<evidence type="ECO:0000256" key="3">
    <source>
        <dbReference type="SAM" id="MobiDB-lite"/>
    </source>
</evidence>
<evidence type="ECO:0000313" key="5">
    <source>
        <dbReference type="Proteomes" id="UP000008207"/>
    </source>
</evidence>
<dbReference type="STRING" id="460265.Mnod_1773"/>
<evidence type="ECO:0000256" key="2">
    <source>
        <dbReference type="ARBA" id="ARBA00022801"/>
    </source>
</evidence>
<dbReference type="PANTHER" id="PTHR43037">
    <property type="entry name" value="UNNAMED PRODUCT-RELATED"/>
    <property type="match status" value="1"/>
</dbReference>
<dbReference type="InterPro" id="IPR029058">
    <property type="entry name" value="AB_hydrolase_fold"/>
</dbReference>
<dbReference type="PANTHER" id="PTHR43037:SF5">
    <property type="entry name" value="FERULOYL ESTERASE"/>
    <property type="match status" value="1"/>
</dbReference>
<reference evidence="4 5" key="1">
    <citation type="submission" date="2009-01" db="EMBL/GenBank/DDBJ databases">
        <title>Complete sequence of chromosome of Methylobacterium nodulans ORS 2060.</title>
        <authorList>
            <consortium name="US DOE Joint Genome Institute"/>
            <person name="Lucas S."/>
            <person name="Copeland A."/>
            <person name="Lapidus A."/>
            <person name="Glavina del Rio T."/>
            <person name="Dalin E."/>
            <person name="Tice H."/>
            <person name="Bruce D."/>
            <person name="Goodwin L."/>
            <person name="Pitluck S."/>
            <person name="Sims D."/>
            <person name="Brettin T."/>
            <person name="Detter J.C."/>
            <person name="Han C."/>
            <person name="Larimer F."/>
            <person name="Land M."/>
            <person name="Hauser L."/>
            <person name="Kyrpides N."/>
            <person name="Ivanova N."/>
            <person name="Marx C.J."/>
            <person name="Richardson P."/>
        </authorList>
    </citation>
    <scope>NUCLEOTIDE SEQUENCE [LARGE SCALE GENOMIC DNA]</scope>
    <source>
        <strain evidence="5">LMG 21967 / CNCM I-2342 / ORS 2060</strain>
    </source>
</reference>
<keyword evidence="2" id="KW-0378">Hydrolase</keyword>
<dbReference type="AlphaFoldDB" id="B8IR61"/>
<protein>
    <submittedName>
        <fullName evidence="4">Phospholipase/Carboxylesterase</fullName>
    </submittedName>
</protein>
<evidence type="ECO:0000256" key="1">
    <source>
        <dbReference type="ARBA" id="ARBA00022729"/>
    </source>
</evidence>
<feature type="compositionally biased region" description="Low complexity" evidence="3">
    <location>
        <begin position="14"/>
        <end position="27"/>
    </location>
</feature>